<evidence type="ECO:0000313" key="13">
    <source>
        <dbReference type="EMBL" id="WEK04924.1"/>
    </source>
</evidence>
<dbReference type="PANTHER" id="PTHR43643:SF6">
    <property type="entry name" value="HISTIDINOL-PHOSPHATE AMINOTRANSFERASE"/>
    <property type="match status" value="1"/>
</dbReference>
<dbReference type="EC" id="2.6.1.9" evidence="11"/>
<dbReference type="Gene3D" id="3.40.640.10">
    <property type="entry name" value="Type I PLP-dependent aspartate aminotransferase-like (Major domain)"/>
    <property type="match status" value="1"/>
</dbReference>
<feature type="modified residue" description="N6-(pyridoxal phosphate)lysine" evidence="11">
    <location>
        <position position="229"/>
    </location>
</feature>
<dbReference type="PROSITE" id="PS00599">
    <property type="entry name" value="AA_TRANSFER_CLASS_2"/>
    <property type="match status" value="1"/>
</dbReference>
<evidence type="ECO:0000256" key="8">
    <source>
        <dbReference type="ARBA" id="ARBA00022898"/>
    </source>
</evidence>
<sequence>MARDLDMVRPEVRELTPYNSGLTIDEVQARYAPEKISKLGSNENPLGPSPAVIAALVTYIAAPHIYPDPAGRALRTRLAEKHGVAVEQIILGNGSEDLLSVICRTALRPGDRMVTLYPSFPLHEDYCTVMGAMVDRVSLTEDLHIDVDDLVTRSASAPRLVMFANPMNPAGAWLRPDELRRVVDATPAETLLVIDEAYAEYAQGEDYLEAPDALRTRTGNWIVLRTFSKAWGLAGLRIGYGIVSTSALTNYLDRVRTPFNTNGAAQAAALAALGDEAHVHEVANQTIAERDRVARTLREAGYRVLPSKGNFLFFDSGASATAISEALLQQGVIVKPWKQSGYERFIRVTIGTASENDHFLTALATTRS</sequence>
<name>A0AAJ5VWY6_9HYPH</name>
<accession>A0AAJ5VWY6</accession>
<dbReference type="GO" id="GO:0004400">
    <property type="term" value="F:histidinol-phosphate transaminase activity"/>
    <property type="evidence" value="ECO:0007669"/>
    <property type="project" value="UniProtKB-UniRule"/>
</dbReference>
<dbReference type="InterPro" id="IPR050106">
    <property type="entry name" value="HistidinolP_aminotransfase"/>
</dbReference>
<dbReference type="EMBL" id="CP119312">
    <property type="protein sequence ID" value="WEK04924.1"/>
    <property type="molecule type" value="Genomic_DNA"/>
</dbReference>
<dbReference type="CDD" id="cd00609">
    <property type="entry name" value="AAT_like"/>
    <property type="match status" value="1"/>
</dbReference>
<evidence type="ECO:0000256" key="6">
    <source>
        <dbReference type="ARBA" id="ARBA00022605"/>
    </source>
</evidence>
<dbReference type="HAMAP" id="MF_01023">
    <property type="entry name" value="HisC_aminotrans_2"/>
    <property type="match status" value="1"/>
</dbReference>
<evidence type="ECO:0000256" key="2">
    <source>
        <dbReference type="ARBA" id="ARBA00005011"/>
    </source>
</evidence>
<dbReference type="InterPro" id="IPR004839">
    <property type="entry name" value="Aminotransferase_I/II_large"/>
</dbReference>
<dbReference type="NCBIfam" id="NF003496">
    <property type="entry name" value="PRK05166.1"/>
    <property type="match status" value="1"/>
</dbReference>
<dbReference type="InterPro" id="IPR015422">
    <property type="entry name" value="PyrdxlP-dep_Trfase_small"/>
</dbReference>
<evidence type="ECO:0000256" key="11">
    <source>
        <dbReference type="HAMAP-Rule" id="MF_01023"/>
    </source>
</evidence>
<evidence type="ECO:0000256" key="1">
    <source>
        <dbReference type="ARBA" id="ARBA00001933"/>
    </source>
</evidence>
<dbReference type="PANTHER" id="PTHR43643">
    <property type="entry name" value="HISTIDINOL-PHOSPHATE AMINOTRANSFERASE 2"/>
    <property type="match status" value="1"/>
</dbReference>
<comment type="subunit">
    <text evidence="4 11">Homodimer.</text>
</comment>
<dbReference type="InterPro" id="IPR001917">
    <property type="entry name" value="Aminotrans_II_pyridoxalP_BS"/>
</dbReference>
<evidence type="ECO:0000259" key="12">
    <source>
        <dbReference type="Pfam" id="PF00155"/>
    </source>
</evidence>
<dbReference type="Pfam" id="PF00155">
    <property type="entry name" value="Aminotran_1_2"/>
    <property type="match status" value="1"/>
</dbReference>
<dbReference type="InterPro" id="IPR015424">
    <property type="entry name" value="PyrdxlP-dep_Trfase"/>
</dbReference>
<keyword evidence="8 11" id="KW-0663">Pyridoxal phosphate</keyword>
<dbReference type="Proteomes" id="UP001217476">
    <property type="component" value="Chromosome"/>
</dbReference>
<dbReference type="AlphaFoldDB" id="A0AAJ5VWY6"/>
<evidence type="ECO:0000256" key="3">
    <source>
        <dbReference type="ARBA" id="ARBA00007970"/>
    </source>
</evidence>
<proteinExistence type="inferred from homology"/>
<reference evidence="13" key="1">
    <citation type="submission" date="2023-03" db="EMBL/GenBank/DDBJ databases">
        <title>Andean soil-derived lignocellulolytic bacterial consortium as a source of novel taxa and putative plastic-active enzymes.</title>
        <authorList>
            <person name="Diaz-Garcia L."/>
            <person name="Chuvochina M."/>
            <person name="Feuerriegel G."/>
            <person name="Bunk B."/>
            <person name="Sproer C."/>
            <person name="Streit W.R."/>
            <person name="Rodriguez L.M."/>
            <person name="Overmann J."/>
            <person name="Jimenez D.J."/>
        </authorList>
    </citation>
    <scope>NUCLEOTIDE SEQUENCE</scope>
    <source>
        <strain evidence="13">MAG 4196</strain>
    </source>
</reference>
<feature type="domain" description="Aminotransferase class I/classII large" evidence="12">
    <location>
        <begin position="36"/>
        <end position="363"/>
    </location>
</feature>
<keyword evidence="7 11" id="KW-0808">Transferase</keyword>
<comment type="cofactor">
    <cofactor evidence="1 11">
        <name>pyridoxal 5'-phosphate</name>
        <dbReference type="ChEBI" id="CHEBI:597326"/>
    </cofactor>
</comment>
<evidence type="ECO:0000256" key="5">
    <source>
        <dbReference type="ARBA" id="ARBA00022576"/>
    </source>
</evidence>
<evidence type="ECO:0000256" key="4">
    <source>
        <dbReference type="ARBA" id="ARBA00011738"/>
    </source>
</evidence>
<comment type="pathway">
    <text evidence="2 11">Amino-acid biosynthesis; L-histidine biosynthesis; L-histidine from 5-phospho-alpha-D-ribose 1-diphosphate: step 7/9.</text>
</comment>
<gene>
    <name evidence="11" type="primary">hisC</name>
    <name evidence="13" type="ORF">P0Y65_01330</name>
</gene>
<comment type="similarity">
    <text evidence="3 11">Belongs to the class-II pyridoxal-phosphate-dependent aminotransferase family. Histidinol-phosphate aminotransferase subfamily.</text>
</comment>
<dbReference type="InterPro" id="IPR005861">
    <property type="entry name" value="HisP_aminotrans"/>
</dbReference>
<protein>
    <recommendedName>
        <fullName evidence="11">Histidinol-phosphate aminotransferase</fullName>
        <ecNumber evidence="11">2.6.1.9</ecNumber>
    </recommendedName>
    <alternativeName>
        <fullName evidence="11">Imidazole acetol-phosphate transaminase</fullName>
    </alternativeName>
</protein>
<dbReference type="Gene3D" id="3.90.1150.10">
    <property type="entry name" value="Aspartate Aminotransferase, domain 1"/>
    <property type="match status" value="1"/>
</dbReference>
<dbReference type="GO" id="GO:0000105">
    <property type="term" value="P:L-histidine biosynthetic process"/>
    <property type="evidence" value="ECO:0007669"/>
    <property type="project" value="UniProtKB-UniRule"/>
</dbReference>
<evidence type="ECO:0000256" key="9">
    <source>
        <dbReference type="ARBA" id="ARBA00023102"/>
    </source>
</evidence>
<comment type="catalytic activity">
    <reaction evidence="10 11">
        <text>L-histidinol phosphate + 2-oxoglutarate = 3-(imidazol-4-yl)-2-oxopropyl phosphate + L-glutamate</text>
        <dbReference type="Rhea" id="RHEA:23744"/>
        <dbReference type="ChEBI" id="CHEBI:16810"/>
        <dbReference type="ChEBI" id="CHEBI:29985"/>
        <dbReference type="ChEBI" id="CHEBI:57766"/>
        <dbReference type="ChEBI" id="CHEBI:57980"/>
        <dbReference type="EC" id="2.6.1.9"/>
    </reaction>
</comment>
<evidence type="ECO:0000256" key="10">
    <source>
        <dbReference type="ARBA" id="ARBA00047481"/>
    </source>
</evidence>
<dbReference type="GO" id="GO:0030170">
    <property type="term" value="F:pyridoxal phosphate binding"/>
    <property type="evidence" value="ECO:0007669"/>
    <property type="project" value="InterPro"/>
</dbReference>
<dbReference type="InterPro" id="IPR015421">
    <property type="entry name" value="PyrdxlP-dep_Trfase_major"/>
</dbReference>
<keyword evidence="6 11" id="KW-0028">Amino-acid biosynthesis</keyword>
<keyword evidence="9 11" id="KW-0368">Histidine biosynthesis</keyword>
<organism evidence="13 14">
    <name type="scientific">Candidatus Devosia phytovorans</name>
    <dbReference type="NCBI Taxonomy" id="3121372"/>
    <lineage>
        <taxon>Bacteria</taxon>
        <taxon>Pseudomonadati</taxon>
        <taxon>Pseudomonadota</taxon>
        <taxon>Alphaproteobacteria</taxon>
        <taxon>Hyphomicrobiales</taxon>
        <taxon>Devosiaceae</taxon>
        <taxon>Devosia</taxon>
    </lineage>
</organism>
<evidence type="ECO:0000256" key="7">
    <source>
        <dbReference type="ARBA" id="ARBA00022679"/>
    </source>
</evidence>
<keyword evidence="5 11" id="KW-0032">Aminotransferase</keyword>
<dbReference type="SUPFAM" id="SSF53383">
    <property type="entry name" value="PLP-dependent transferases"/>
    <property type="match status" value="1"/>
</dbReference>
<evidence type="ECO:0000313" key="14">
    <source>
        <dbReference type="Proteomes" id="UP001217476"/>
    </source>
</evidence>
<dbReference type="NCBIfam" id="TIGR01141">
    <property type="entry name" value="hisC"/>
    <property type="match status" value="1"/>
</dbReference>